<evidence type="ECO:0000256" key="2">
    <source>
        <dbReference type="ARBA" id="ARBA00022801"/>
    </source>
</evidence>
<dbReference type="RefSeq" id="WP_221030161.1">
    <property type="nucleotide sequence ID" value="NZ_CP139781.1"/>
</dbReference>
<organism evidence="7 8">
    <name type="scientific">Actomonas aquatica</name>
    <dbReference type="NCBI Taxonomy" id="2866162"/>
    <lineage>
        <taxon>Bacteria</taxon>
        <taxon>Pseudomonadati</taxon>
        <taxon>Verrucomicrobiota</taxon>
        <taxon>Opitutia</taxon>
        <taxon>Opitutales</taxon>
        <taxon>Opitutaceae</taxon>
        <taxon>Actomonas</taxon>
    </lineage>
</organism>
<accession>A0ABZ1C843</accession>
<keyword evidence="4" id="KW-0732">Signal</keyword>
<reference evidence="7 8" key="1">
    <citation type="submission" date="2021-08" db="EMBL/GenBank/DDBJ databases">
        <authorList>
            <person name="Zhang D."/>
            <person name="Zhang A."/>
            <person name="Wang L."/>
        </authorList>
    </citation>
    <scope>NUCLEOTIDE SEQUENCE [LARGE SCALE GENOMIC DNA]</scope>
    <source>
        <strain evidence="7 8">WL0086</strain>
    </source>
</reference>
<evidence type="ECO:0000259" key="6">
    <source>
        <dbReference type="Pfam" id="PF02838"/>
    </source>
</evidence>
<dbReference type="InterPro" id="IPR025705">
    <property type="entry name" value="Beta_hexosaminidase_sua/sub"/>
</dbReference>
<dbReference type="InterPro" id="IPR015883">
    <property type="entry name" value="Glyco_hydro_20_cat"/>
</dbReference>
<dbReference type="InterPro" id="IPR017853">
    <property type="entry name" value="GH"/>
</dbReference>
<dbReference type="PRINTS" id="PR00738">
    <property type="entry name" value="GLHYDRLASE20"/>
</dbReference>
<protein>
    <submittedName>
        <fullName evidence="7">Family 20 glycosylhydrolase</fullName>
    </submittedName>
</protein>
<dbReference type="InterPro" id="IPR015882">
    <property type="entry name" value="HEX_bac_N"/>
</dbReference>
<feature type="signal peptide" evidence="4">
    <location>
        <begin position="1"/>
        <end position="20"/>
    </location>
</feature>
<dbReference type="SUPFAM" id="SSF55545">
    <property type="entry name" value="beta-N-acetylhexosaminidase-like domain"/>
    <property type="match status" value="1"/>
</dbReference>
<feature type="chain" id="PRO_5045938213" evidence="4">
    <location>
        <begin position="21"/>
        <end position="676"/>
    </location>
</feature>
<evidence type="ECO:0000256" key="3">
    <source>
        <dbReference type="ARBA" id="ARBA00023295"/>
    </source>
</evidence>
<dbReference type="Gene3D" id="3.20.20.80">
    <property type="entry name" value="Glycosidases"/>
    <property type="match status" value="1"/>
</dbReference>
<dbReference type="Gene3D" id="3.30.379.10">
    <property type="entry name" value="Chitobiase/beta-hexosaminidase domain 2-like"/>
    <property type="match status" value="1"/>
</dbReference>
<dbReference type="SUPFAM" id="SSF51445">
    <property type="entry name" value="(Trans)glycosidases"/>
    <property type="match status" value="1"/>
</dbReference>
<proteinExistence type="inferred from homology"/>
<feature type="domain" description="Beta-hexosaminidase bacterial type N-terminal" evidence="6">
    <location>
        <begin position="32"/>
        <end position="169"/>
    </location>
</feature>
<dbReference type="PANTHER" id="PTHR22600:SF21">
    <property type="entry name" value="BETA-HEXOSAMINIDASE A"/>
    <property type="match status" value="1"/>
</dbReference>
<dbReference type="Proteomes" id="UP000738431">
    <property type="component" value="Chromosome"/>
</dbReference>
<dbReference type="Pfam" id="PF00728">
    <property type="entry name" value="Glyco_hydro_20"/>
    <property type="match status" value="1"/>
</dbReference>
<comment type="similarity">
    <text evidence="1">Belongs to the glycosyl hydrolase 20 family.</text>
</comment>
<reference evidence="7 8" key="2">
    <citation type="submission" date="2023-12" db="EMBL/GenBank/DDBJ databases">
        <title>Description of an unclassified Opitutus bacterium of Verrucomicrobiota.</title>
        <authorList>
            <person name="Zhang D.-F."/>
        </authorList>
    </citation>
    <scope>NUCLEOTIDE SEQUENCE [LARGE SCALE GENOMIC DNA]</scope>
    <source>
        <strain evidence="7 8">WL0086</strain>
    </source>
</reference>
<evidence type="ECO:0000313" key="8">
    <source>
        <dbReference type="Proteomes" id="UP000738431"/>
    </source>
</evidence>
<evidence type="ECO:0000259" key="5">
    <source>
        <dbReference type="Pfam" id="PF00728"/>
    </source>
</evidence>
<dbReference type="CDD" id="cd06570">
    <property type="entry name" value="GH20_chitobiase-like_1"/>
    <property type="match status" value="1"/>
</dbReference>
<keyword evidence="3" id="KW-0326">Glycosidase</keyword>
<dbReference type="PANTHER" id="PTHR22600">
    <property type="entry name" value="BETA-HEXOSAMINIDASE"/>
    <property type="match status" value="1"/>
</dbReference>
<feature type="domain" description="Glycoside hydrolase family 20 catalytic" evidence="5">
    <location>
        <begin position="172"/>
        <end position="482"/>
    </location>
</feature>
<evidence type="ECO:0000256" key="4">
    <source>
        <dbReference type="SAM" id="SignalP"/>
    </source>
</evidence>
<dbReference type="Pfam" id="PF02838">
    <property type="entry name" value="Glyco_hydro_20b"/>
    <property type="match status" value="1"/>
</dbReference>
<keyword evidence="8" id="KW-1185">Reference proteome</keyword>
<dbReference type="InterPro" id="IPR029018">
    <property type="entry name" value="Hex-like_dom2"/>
</dbReference>
<gene>
    <name evidence="7" type="ORF">K1X11_022955</name>
</gene>
<evidence type="ECO:0000313" key="7">
    <source>
        <dbReference type="EMBL" id="WRQ87681.1"/>
    </source>
</evidence>
<sequence>MPRVLVALPLLLLSASTLFATPRILRPEPTPIPLPRTTVTQDGEFLIDAGFRVAVQAPSDSRIWAGTNRFLQRLRNRTGLFLPQGRVASTDTLTAPGLQIQVEQTSALTVGVDESYALTVTPTGITLSAPTDLGALHGLETLLQLLKPASHWNPEVLAFAIRAATINDAPRFPWRGLMIDSARHFLPIEVIKRNLDGMAAVKLNVLHWHLTEDQGFRVESKVFPRLHEMGSDGDFYTQEQIRDIIAYADARGIRVYPEFDIPGHATAWLVGHPELASVPRDYAIERKWGIFDPAMDPTKETTYEFLEKFLTEMAGLFPDPYLHIGGDEVNGKDWNAAPHIKAYMEENGITDLHALQTRFNQRLLPIFAKLNKRMIGWDETFQPGMPTNIVIHSWRGREAMEDAARQGYQSILSNGYYIDLMQPASFHYLNDPLPADTTLTAEEAARVLGGEATMWSEHVTPETVDSRIWPRLAAIAERLWSPVDVRDVESMYERLDTIAVQLEEHGLTHIKNRRMLARRLTRGLDPEPLMLLADLVEPLKIYQRNADDSYTQFSPYTLLPDLAIADAPGARAFKRLVQLYHNNPANDSLQKALIDVLTQWRDNHAKFGALAFEAPALMEAYGLSYALKDLAILGLAALNHEPSPLPQDKVLALAREPVAKVELQVVDAVESLLPRQ</sequence>
<keyword evidence="2" id="KW-0378">Hydrolase</keyword>
<evidence type="ECO:0000256" key="1">
    <source>
        <dbReference type="ARBA" id="ARBA00006285"/>
    </source>
</evidence>
<dbReference type="EMBL" id="CP139781">
    <property type="protein sequence ID" value="WRQ87681.1"/>
    <property type="molecule type" value="Genomic_DNA"/>
</dbReference>
<name>A0ABZ1C843_9BACT</name>